<dbReference type="InterPro" id="IPR011252">
    <property type="entry name" value="Fibrogen-bd_dom1"/>
</dbReference>
<name>A0ABX7Y6S1_9ACTN</name>
<feature type="domain" description="DUF5979" evidence="9">
    <location>
        <begin position="349"/>
        <end position="457"/>
    </location>
</feature>
<dbReference type="Pfam" id="PF17961">
    <property type="entry name" value="Big_8"/>
    <property type="match status" value="1"/>
</dbReference>
<dbReference type="RefSeq" id="WP_212325632.1">
    <property type="nucleotide sequence ID" value="NZ_AP024463.1"/>
</dbReference>
<evidence type="ECO:0000313" key="10">
    <source>
        <dbReference type="EMBL" id="QUC08909.1"/>
    </source>
</evidence>
<dbReference type="EMBL" id="CP072384">
    <property type="protein sequence ID" value="QUC08909.1"/>
    <property type="molecule type" value="Genomic_DNA"/>
</dbReference>
<dbReference type="Proteomes" id="UP000678513">
    <property type="component" value="Chromosome"/>
</dbReference>
<feature type="compositionally biased region" description="Low complexity" evidence="6">
    <location>
        <begin position="736"/>
        <end position="770"/>
    </location>
</feature>
<evidence type="ECO:0000256" key="1">
    <source>
        <dbReference type="ARBA" id="ARBA00004168"/>
    </source>
</evidence>
<accession>A0ABX7Y6S1</accession>
<feature type="signal peptide" evidence="7">
    <location>
        <begin position="1"/>
        <end position="36"/>
    </location>
</feature>
<dbReference type="Pfam" id="PF19407">
    <property type="entry name" value="DUF5979"/>
    <property type="match status" value="1"/>
</dbReference>
<dbReference type="InterPro" id="IPR046022">
    <property type="entry name" value="DUF5979"/>
</dbReference>
<keyword evidence="3" id="KW-0964">Secreted</keyword>
<organism evidence="10 11">
    <name type="scientific">Arachnia rubra</name>
    <dbReference type="NCBI Taxonomy" id="1547448"/>
    <lineage>
        <taxon>Bacteria</taxon>
        <taxon>Bacillati</taxon>
        <taxon>Actinomycetota</taxon>
        <taxon>Actinomycetes</taxon>
        <taxon>Propionibacteriales</taxon>
        <taxon>Propionibacteriaceae</taxon>
        <taxon>Arachnia</taxon>
    </lineage>
</organism>
<reference evidence="10 11" key="1">
    <citation type="submission" date="2021-03" db="EMBL/GenBank/DDBJ databases">
        <title>Human Oral Microbial Genomes.</title>
        <authorList>
            <person name="Johnston C.D."/>
            <person name="Chen T."/>
            <person name="Dewhirst F.E."/>
        </authorList>
    </citation>
    <scope>NUCLEOTIDE SEQUENCE [LARGE SCALE GENOMIC DNA]</scope>
    <source>
        <strain evidence="10 11">DSMZ 100122</strain>
    </source>
</reference>
<keyword evidence="4 7" id="KW-0732">Signal</keyword>
<dbReference type="Gene3D" id="2.60.40.1280">
    <property type="match status" value="1"/>
</dbReference>
<proteinExistence type="predicted"/>
<evidence type="ECO:0000256" key="2">
    <source>
        <dbReference type="ARBA" id="ARBA00022512"/>
    </source>
</evidence>
<dbReference type="SUPFAM" id="SSF49401">
    <property type="entry name" value="Bacterial adhesins"/>
    <property type="match status" value="1"/>
</dbReference>
<feature type="region of interest" description="Disordered" evidence="6">
    <location>
        <begin position="721"/>
        <end position="776"/>
    </location>
</feature>
<feature type="chain" id="PRO_5046484458" evidence="7">
    <location>
        <begin position="37"/>
        <end position="776"/>
    </location>
</feature>
<evidence type="ECO:0000256" key="4">
    <source>
        <dbReference type="ARBA" id="ARBA00022729"/>
    </source>
</evidence>
<evidence type="ECO:0000313" key="11">
    <source>
        <dbReference type="Proteomes" id="UP000678513"/>
    </source>
</evidence>
<keyword evidence="5" id="KW-0572">Peptidoglycan-anchor</keyword>
<dbReference type="InterPro" id="IPR041171">
    <property type="entry name" value="SDR_Ig"/>
</dbReference>
<evidence type="ECO:0000256" key="6">
    <source>
        <dbReference type="SAM" id="MobiDB-lite"/>
    </source>
</evidence>
<keyword evidence="2" id="KW-0134">Cell wall</keyword>
<evidence type="ECO:0000259" key="9">
    <source>
        <dbReference type="Pfam" id="PF19407"/>
    </source>
</evidence>
<keyword evidence="11" id="KW-1185">Reference proteome</keyword>
<dbReference type="InterPro" id="IPR008966">
    <property type="entry name" value="Adhesion_dom_sf"/>
</dbReference>
<evidence type="ECO:0000256" key="5">
    <source>
        <dbReference type="ARBA" id="ARBA00023088"/>
    </source>
</evidence>
<protein>
    <submittedName>
        <fullName evidence="10">Uncharacterized protein</fullName>
    </submittedName>
</protein>
<comment type="subcellular location">
    <subcellularLocation>
        <location evidence="1">Secreted</location>
        <location evidence="1">Cell wall</location>
        <topology evidence="1">Peptidoglycan-anchor</topology>
    </subcellularLocation>
</comment>
<sequence length="776" mass="80462">MRRQLNATRRQRFSALFLAVLVILGGALQSAGTAHADEINPIVQGSVKLTDKTSASGPTYVWNDVQISGEWRIPDQSGKEGDTFRIGLPAAFKGVNGSFELQGSGQDPLSYGTCVVSASEVVCTLNANVVGKNNVGGTFFVNTQVASTYTGNNVTLTINGNASIVVGLPNGQTDIGYSPQIPRDIAKIGYFSGDPYDTLVWKIRIPGQELSGNTLTIDDPFTVPGSSLTVKPGTLDFYRIPNNNPLCWNEPDRAECQTMLYSNDGGSYPDVTAQIEDSSRIHLVYNKTSAFSADDLYILEFRLAVGEQILVGAKYPNNVTINGNSYEGVAVRDASGGGTGSGDTVGHLNLRKSIENNAGNAVSQEATFPVAYSYQLGGQAKTGTLEVKADGSLASLYNIPNGTVVTLTEQVPAVTGVDFGDPTFSGTGVTDGVPDANSAQVTVEGTKTLDITLTNRVNPKLGAVQVTPGVCAPGASEPSEPTVVAGPTDGISYSQPKIVKNGDQVTVTVVATPETGKEIDDQNVPAGWAPNGDGTFTYTTTITQPSCTQVVAPAVPDVTPGVCPVDSTTPAQPVVTGVTDTDEIDYSEPTFVTNGSQVTVTVTATPKAGHRFDTANLPSGWTVVDGVVTYSTTITQPQCAVPVVPTIDAGTCPADSSTPTAPTAMIAAVDGLEFTGPEIKVADGKVTVTATATAKTGYQIGGPLPEGWTRVDESHATFSAVRDQPACKTPAPSPEPTATITPTPASNVSPTPAPSVTVTPAASPVPVRPSLPRTGS</sequence>
<feature type="domain" description="SDR-like Ig" evidence="8">
    <location>
        <begin position="62"/>
        <end position="148"/>
    </location>
</feature>
<evidence type="ECO:0000256" key="3">
    <source>
        <dbReference type="ARBA" id="ARBA00022525"/>
    </source>
</evidence>
<evidence type="ECO:0000256" key="7">
    <source>
        <dbReference type="SAM" id="SignalP"/>
    </source>
</evidence>
<evidence type="ECO:0000259" key="8">
    <source>
        <dbReference type="Pfam" id="PF17961"/>
    </source>
</evidence>
<gene>
    <name evidence="10" type="ORF">J5A65_04030</name>
</gene>